<protein>
    <submittedName>
        <fullName evidence="3">Alkylated DNA nucleotide flippase Atl1</fullName>
    </submittedName>
</protein>
<keyword evidence="4" id="KW-1185">Reference proteome</keyword>
<dbReference type="AlphaFoldDB" id="A0A931DDI5"/>
<dbReference type="CDD" id="cd06445">
    <property type="entry name" value="ATase"/>
    <property type="match status" value="1"/>
</dbReference>
<dbReference type="Gene3D" id="1.10.10.10">
    <property type="entry name" value="Winged helix-like DNA-binding domain superfamily/Winged helix DNA-binding domain"/>
    <property type="match status" value="1"/>
</dbReference>
<organism evidence="3 4">
    <name type="scientific">Zhihengliuella flava</name>
    <dbReference type="NCBI Taxonomy" id="1285193"/>
    <lineage>
        <taxon>Bacteria</taxon>
        <taxon>Bacillati</taxon>
        <taxon>Actinomycetota</taxon>
        <taxon>Actinomycetes</taxon>
        <taxon>Micrococcales</taxon>
        <taxon>Micrococcaceae</taxon>
        <taxon>Zhihengliuella</taxon>
    </lineage>
</organism>
<evidence type="ECO:0000313" key="3">
    <source>
        <dbReference type="EMBL" id="MBG6085576.1"/>
    </source>
</evidence>
<dbReference type="InterPro" id="IPR052520">
    <property type="entry name" value="ATL_DNA_repair"/>
</dbReference>
<dbReference type="InterPro" id="IPR036388">
    <property type="entry name" value="WH-like_DNA-bd_sf"/>
</dbReference>
<dbReference type="GO" id="GO:0003824">
    <property type="term" value="F:catalytic activity"/>
    <property type="evidence" value="ECO:0007669"/>
    <property type="project" value="InterPro"/>
</dbReference>
<dbReference type="EMBL" id="JADOTZ010000001">
    <property type="protein sequence ID" value="MBG6085576.1"/>
    <property type="molecule type" value="Genomic_DNA"/>
</dbReference>
<dbReference type="Pfam" id="PF01035">
    <property type="entry name" value="DNA_binding_1"/>
    <property type="match status" value="1"/>
</dbReference>
<keyword evidence="1" id="KW-0227">DNA damage</keyword>
<dbReference type="Proteomes" id="UP000625033">
    <property type="component" value="Unassembled WGS sequence"/>
</dbReference>
<dbReference type="RefSeq" id="WP_196836749.1">
    <property type="nucleotide sequence ID" value="NZ_JADOTZ010000001.1"/>
</dbReference>
<comment type="caution">
    <text evidence="3">The sequence shown here is derived from an EMBL/GenBank/DDBJ whole genome shotgun (WGS) entry which is preliminary data.</text>
</comment>
<dbReference type="GO" id="GO:0006281">
    <property type="term" value="P:DNA repair"/>
    <property type="evidence" value="ECO:0007669"/>
    <property type="project" value="InterPro"/>
</dbReference>
<dbReference type="InterPro" id="IPR014048">
    <property type="entry name" value="MethylDNA_cys_MeTrfase_DNA-bd"/>
</dbReference>
<dbReference type="SUPFAM" id="SSF46767">
    <property type="entry name" value="Methylated DNA-protein cysteine methyltransferase, C-terminal domain"/>
    <property type="match status" value="1"/>
</dbReference>
<proteinExistence type="predicted"/>
<sequence length="117" mass="12581">MGYEFTQAVYDVVTLVPAGTAVTYGDVAELLGAGGPRQVGAAMSTAPAGLPWWRVVRADGTLREDLAERAAGRWRAEGLPCRGGDPERLRFPEARWQPSEADFEALDAIAARLIPKV</sequence>
<accession>A0A931DDI5</accession>
<gene>
    <name evidence="3" type="ORF">IW252_002343</name>
</gene>
<evidence type="ECO:0000256" key="1">
    <source>
        <dbReference type="ARBA" id="ARBA00022763"/>
    </source>
</evidence>
<evidence type="ECO:0000259" key="2">
    <source>
        <dbReference type="Pfam" id="PF01035"/>
    </source>
</evidence>
<dbReference type="InterPro" id="IPR036217">
    <property type="entry name" value="MethylDNA_cys_MeTrfase_DNAb"/>
</dbReference>
<reference evidence="3" key="1">
    <citation type="submission" date="2020-11" db="EMBL/GenBank/DDBJ databases">
        <title>Sequencing the genomes of 1000 actinobacteria strains.</title>
        <authorList>
            <person name="Klenk H.-P."/>
        </authorList>
    </citation>
    <scope>NUCLEOTIDE SEQUENCE</scope>
    <source>
        <strain evidence="3">DSM 26152</strain>
    </source>
</reference>
<feature type="domain" description="Methylated-DNA-[protein]-cysteine S-methyltransferase DNA binding" evidence="2">
    <location>
        <begin position="4"/>
        <end position="65"/>
    </location>
</feature>
<evidence type="ECO:0000313" key="4">
    <source>
        <dbReference type="Proteomes" id="UP000625033"/>
    </source>
</evidence>
<name>A0A931DDI5_9MICC</name>
<dbReference type="PANTHER" id="PTHR42942">
    <property type="entry name" value="6-O-METHYLGUANINE DNA METHYLTRANSFERASE"/>
    <property type="match status" value="1"/>
</dbReference>
<dbReference type="PANTHER" id="PTHR42942:SF1">
    <property type="entry name" value="ALKYLTRANSFERASE-LIKE PROTEIN 1"/>
    <property type="match status" value="1"/>
</dbReference>